<keyword evidence="4" id="KW-1185">Reference proteome</keyword>
<feature type="domain" description="Nudix hydrolase" evidence="2">
    <location>
        <begin position="99"/>
        <end position="235"/>
    </location>
</feature>
<sequence length="275" mass="31407">MMTRTITPTVEMKKEYHRPTMDELRKLHPCRNFAPPDNIVLHMTAREILDGIRDLYAPVLKKDPLERSEAINELERRLTHEAALKAADPGSMTFGQAAMRFHISSCFVFAQDRANGGQVLLVEEDEEGLGLPGGKIGSKPEIRDETQWEGARRKFLNESRYVADLVPWAVGCAVHASRSRKIVLVYFVDATIKADLWDDEDKDESIIARRWVAPRELLDGISRTGDRAIWKVSRRPFKMVVPAIFHENKGVLSRDTRRRRSHGRRKCRDGDGPPQ</sequence>
<dbReference type="Pfam" id="PF00293">
    <property type="entry name" value="NUDIX"/>
    <property type="match status" value="1"/>
</dbReference>
<gene>
    <name evidence="3" type="ORF">J8273_7226</name>
</gene>
<dbReference type="EMBL" id="JAHDYR010000062">
    <property type="protein sequence ID" value="KAG9390953.1"/>
    <property type="molecule type" value="Genomic_DNA"/>
</dbReference>
<dbReference type="AlphaFoldDB" id="A0A8J6DZM7"/>
<dbReference type="Proteomes" id="UP000717585">
    <property type="component" value="Unassembled WGS sequence"/>
</dbReference>
<evidence type="ECO:0000313" key="4">
    <source>
        <dbReference type="Proteomes" id="UP000717585"/>
    </source>
</evidence>
<organism evidence="3 4">
    <name type="scientific">Carpediemonas membranifera</name>
    <dbReference type="NCBI Taxonomy" id="201153"/>
    <lineage>
        <taxon>Eukaryota</taxon>
        <taxon>Metamonada</taxon>
        <taxon>Carpediemonas-like organisms</taxon>
        <taxon>Carpediemonas</taxon>
    </lineage>
</organism>
<feature type="region of interest" description="Disordered" evidence="1">
    <location>
        <begin position="255"/>
        <end position="275"/>
    </location>
</feature>
<proteinExistence type="predicted"/>
<evidence type="ECO:0000313" key="3">
    <source>
        <dbReference type="EMBL" id="KAG9390953.1"/>
    </source>
</evidence>
<protein>
    <submittedName>
        <fullName evidence="3">NUDIX domain</fullName>
    </submittedName>
</protein>
<accession>A0A8J6DZM7</accession>
<comment type="caution">
    <text evidence="3">The sequence shown here is derived from an EMBL/GenBank/DDBJ whole genome shotgun (WGS) entry which is preliminary data.</text>
</comment>
<dbReference type="InterPro" id="IPR015797">
    <property type="entry name" value="NUDIX_hydrolase-like_dom_sf"/>
</dbReference>
<dbReference type="InterPro" id="IPR000086">
    <property type="entry name" value="NUDIX_hydrolase_dom"/>
</dbReference>
<name>A0A8J6DZM7_9EUKA</name>
<dbReference type="PROSITE" id="PS51462">
    <property type="entry name" value="NUDIX"/>
    <property type="match status" value="1"/>
</dbReference>
<dbReference type="Gene3D" id="3.90.79.10">
    <property type="entry name" value="Nucleoside Triphosphate Pyrophosphohydrolase"/>
    <property type="match status" value="1"/>
</dbReference>
<reference evidence="3" key="1">
    <citation type="submission" date="2021-05" db="EMBL/GenBank/DDBJ databases">
        <title>A free-living protist that lacks canonical eukaryotic 1 DNA replication and segregation systems.</title>
        <authorList>
            <person name="Salas-Leiva D.E."/>
            <person name="Tromer E.C."/>
            <person name="Curtis B.A."/>
            <person name="Jerlstrom-Hultqvist J."/>
            <person name="Kolisko M."/>
            <person name="Yi Z."/>
            <person name="Salas-Leiva J.S."/>
            <person name="Gallot-Lavallee L."/>
            <person name="Kops G.J.P.L."/>
            <person name="Archibald J.M."/>
            <person name="Simpson A.G.B."/>
            <person name="Roger A.J."/>
        </authorList>
    </citation>
    <scope>NUCLEOTIDE SEQUENCE</scope>
    <source>
        <strain evidence="3">BICM</strain>
    </source>
</reference>
<feature type="compositionally biased region" description="Basic residues" evidence="1">
    <location>
        <begin position="256"/>
        <end position="267"/>
    </location>
</feature>
<evidence type="ECO:0000259" key="2">
    <source>
        <dbReference type="PROSITE" id="PS51462"/>
    </source>
</evidence>
<dbReference type="SUPFAM" id="SSF55811">
    <property type="entry name" value="Nudix"/>
    <property type="match status" value="1"/>
</dbReference>
<evidence type="ECO:0000256" key="1">
    <source>
        <dbReference type="SAM" id="MobiDB-lite"/>
    </source>
</evidence>